<evidence type="ECO:0000313" key="6">
    <source>
        <dbReference type="EMBL" id="CAF3799558.1"/>
    </source>
</evidence>
<evidence type="ECO:0000313" key="5">
    <source>
        <dbReference type="EMBL" id="CAF1031347.1"/>
    </source>
</evidence>
<comment type="caution">
    <text evidence="6">The sequence shown here is derived from an EMBL/GenBank/DDBJ whole genome shotgun (WGS) entry which is preliminary data.</text>
</comment>
<evidence type="ECO:0000313" key="7">
    <source>
        <dbReference type="Proteomes" id="UP000682733"/>
    </source>
</evidence>
<dbReference type="SUPFAM" id="SSF49599">
    <property type="entry name" value="TRAF domain-like"/>
    <property type="match status" value="1"/>
</dbReference>
<dbReference type="GO" id="GO:0008270">
    <property type="term" value="F:zinc ion binding"/>
    <property type="evidence" value="ECO:0007669"/>
    <property type="project" value="UniProtKB-KW"/>
</dbReference>
<dbReference type="Proteomes" id="UP000677228">
    <property type="component" value="Unassembled WGS sequence"/>
</dbReference>
<dbReference type="Gene3D" id="3.30.40.10">
    <property type="entry name" value="Zinc/RING finger domain, C3HC4 (zinc finger)"/>
    <property type="match status" value="2"/>
</dbReference>
<evidence type="ECO:0000256" key="1">
    <source>
        <dbReference type="ARBA" id="ARBA00022771"/>
    </source>
</evidence>
<evidence type="ECO:0000256" key="2">
    <source>
        <dbReference type="ARBA" id="ARBA00022833"/>
    </source>
</evidence>
<dbReference type="PANTHER" id="PTHR10131">
    <property type="entry name" value="TNF RECEPTOR ASSOCIATED FACTOR"/>
    <property type="match status" value="1"/>
</dbReference>
<evidence type="ECO:0000259" key="4">
    <source>
        <dbReference type="PROSITE" id="PS50089"/>
    </source>
</evidence>
<keyword evidence="1 3" id="KW-0479">Metal-binding</keyword>
<dbReference type="InterPro" id="IPR013083">
    <property type="entry name" value="Znf_RING/FYVE/PHD"/>
</dbReference>
<keyword evidence="2" id="KW-0862">Zinc</keyword>
<dbReference type="EMBL" id="CAJNOK010007324">
    <property type="protein sequence ID" value="CAF1031347.1"/>
    <property type="molecule type" value="Genomic_DNA"/>
</dbReference>
<dbReference type="Proteomes" id="UP000682733">
    <property type="component" value="Unassembled WGS sequence"/>
</dbReference>
<feature type="domain" description="RING-type" evidence="4">
    <location>
        <begin position="23"/>
        <end position="59"/>
    </location>
</feature>
<dbReference type="PANTHER" id="PTHR10131:SF94">
    <property type="entry name" value="TNF RECEPTOR-ASSOCIATED FACTOR 4"/>
    <property type="match status" value="1"/>
</dbReference>
<dbReference type="AlphaFoldDB" id="A0A8S2JI10"/>
<dbReference type="SUPFAM" id="SSF57850">
    <property type="entry name" value="RING/U-box"/>
    <property type="match status" value="1"/>
</dbReference>
<reference evidence="6" key="1">
    <citation type="submission" date="2021-02" db="EMBL/GenBank/DDBJ databases">
        <authorList>
            <person name="Nowell W R."/>
        </authorList>
    </citation>
    <scope>NUCLEOTIDE SEQUENCE</scope>
</reference>
<accession>A0A8S2JI10</accession>
<proteinExistence type="predicted"/>
<evidence type="ECO:0000256" key="3">
    <source>
        <dbReference type="PROSITE-ProRule" id="PRU00175"/>
    </source>
</evidence>
<sequence length="248" mass="28148">MASSSGNICTERVQGKVEDEYLCSICHNLIWKPIACKNCDNVFCTSCIQQWTNNNSSCPFRCPQFEEKRCPPMINALLSKLKIKCKFVDNGCTDVPLYDSIEKHEKDCQYQQLKCRGCSDLVWDTTTEELRQLYTKCIDKRILVGAINGSSSTVLALAAVGPSTILQLETSLNQPIYYNNVYWYLTSNTSFGFSPLPKIIQSKVDIETVDGDKRLSWYLDRATGGWRAGTTTGLHHDNNWRKIIMTEK</sequence>
<gene>
    <name evidence="5" type="ORF">OVA965_LOCUS16004</name>
    <name evidence="6" type="ORF">TMI583_LOCUS16013</name>
</gene>
<dbReference type="PROSITE" id="PS50089">
    <property type="entry name" value="ZF_RING_2"/>
    <property type="match status" value="1"/>
</dbReference>
<keyword evidence="1 3" id="KW-0863">Zinc-finger</keyword>
<organism evidence="6 7">
    <name type="scientific">Didymodactylos carnosus</name>
    <dbReference type="NCBI Taxonomy" id="1234261"/>
    <lineage>
        <taxon>Eukaryota</taxon>
        <taxon>Metazoa</taxon>
        <taxon>Spiralia</taxon>
        <taxon>Gnathifera</taxon>
        <taxon>Rotifera</taxon>
        <taxon>Eurotatoria</taxon>
        <taxon>Bdelloidea</taxon>
        <taxon>Philodinida</taxon>
        <taxon>Philodinidae</taxon>
        <taxon>Didymodactylos</taxon>
    </lineage>
</organism>
<protein>
    <recommendedName>
        <fullName evidence="4">RING-type domain-containing protein</fullName>
    </recommendedName>
</protein>
<dbReference type="InterPro" id="IPR001841">
    <property type="entry name" value="Znf_RING"/>
</dbReference>
<dbReference type="EMBL" id="CAJOBA010007335">
    <property type="protein sequence ID" value="CAF3799558.1"/>
    <property type="molecule type" value="Genomic_DNA"/>
</dbReference>
<name>A0A8S2JI10_9BILA</name>